<gene>
    <name evidence="1" type="ORF">FRZ00_06165</name>
</gene>
<dbReference type="AlphaFoldDB" id="A0A5N5WE20"/>
<dbReference type="OrthoDB" id="4245949at2"/>
<dbReference type="RefSeq" id="WP_152262719.1">
    <property type="nucleotide sequence ID" value="NZ_VOKX01000009.1"/>
</dbReference>
<accession>A0A5N5WE20</accession>
<organism evidence="1 2">
    <name type="scientific">Streptomyces mobaraensis</name>
    <name type="common">Streptoverticillium mobaraense</name>
    <dbReference type="NCBI Taxonomy" id="35621"/>
    <lineage>
        <taxon>Bacteria</taxon>
        <taxon>Bacillati</taxon>
        <taxon>Actinomycetota</taxon>
        <taxon>Actinomycetes</taxon>
        <taxon>Kitasatosporales</taxon>
        <taxon>Streptomycetaceae</taxon>
        <taxon>Streptomyces</taxon>
    </lineage>
</organism>
<dbReference type="Proteomes" id="UP000327000">
    <property type="component" value="Unassembled WGS sequence"/>
</dbReference>
<comment type="caution">
    <text evidence="1">The sequence shown here is derived from an EMBL/GenBank/DDBJ whole genome shotgun (WGS) entry which is preliminary data.</text>
</comment>
<name>A0A5N5WE20_STRMB</name>
<sequence>MGMHHSTYFAYGLHVTIDAHPWEEAERVEAELARLNDRCPDVHHLAAGDYDNDQFFLVTRCTEVTPGQFEHITATTVPAERQADWNRQLGEAAEALGYSRITEPGWLVVPDLG</sequence>
<protein>
    <submittedName>
        <fullName evidence="1">Uncharacterized protein</fullName>
    </submittedName>
</protein>
<keyword evidence="2" id="KW-1185">Reference proteome</keyword>
<evidence type="ECO:0000313" key="2">
    <source>
        <dbReference type="Proteomes" id="UP000327000"/>
    </source>
</evidence>
<evidence type="ECO:0000313" key="1">
    <source>
        <dbReference type="EMBL" id="KAB7850180.1"/>
    </source>
</evidence>
<reference evidence="1 2" key="1">
    <citation type="journal article" date="2019" name="Microb. Cell Fact.">
        <title>Exploring novel herbicidin analogues by transcriptional regulator overexpression and MS/MS molecular networking.</title>
        <authorList>
            <person name="Shi Y."/>
            <person name="Gu R."/>
            <person name="Li Y."/>
            <person name="Wang X."/>
            <person name="Ren W."/>
            <person name="Li X."/>
            <person name="Wang L."/>
            <person name="Xie Y."/>
            <person name="Hong B."/>
        </authorList>
    </citation>
    <scope>NUCLEOTIDE SEQUENCE [LARGE SCALE GENOMIC DNA]</scope>
    <source>
        <strain evidence="1 2">US-43</strain>
    </source>
</reference>
<dbReference type="EMBL" id="VOKX01000009">
    <property type="protein sequence ID" value="KAB7850180.1"/>
    <property type="molecule type" value="Genomic_DNA"/>
</dbReference>
<proteinExistence type="predicted"/>